<dbReference type="STRING" id="320771.Cflav_PD0281"/>
<name>B9XSD5_PEDPL</name>
<keyword evidence="1" id="KW-0732">Signal</keyword>
<reference evidence="5 6" key="1">
    <citation type="journal article" date="2011" name="J. Bacteriol.">
        <title>Genome sequence of 'Pedosphaera parvula' Ellin514, an aerobic Verrucomicrobial isolate from pasture soil.</title>
        <authorList>
            <person name="Kant R."/>
            <person name="van Passel M.W."/>
            <person name="Sangwan P."/>
            <person name="Palva A."/>
            <person name="Lucas S."/>
            <person name="Copeland A."/>
            <person name="Lapidus A."/>
            <person name="Glavina Del Rio T."/>
            <person name="Dalin E."/>
            <person name="Tice H."/>
            <person name="Bruce D."/>
            <person name="Goodwin L."/>
            <person name="Pitluck S."/>
            <person name="Chertkov O."/>
            <person name="Larimer F.W."/>
            <person name="Land M.L."/>
            <person name="Hauser L."/>
            <person name="Brettin T.S."/>
            <person name="Detter J.C."/>
            <person name="Han S."/>
            <person name="de Vos W.M."/>
            <person name="Janssen P.H."/>
            <person name="Smidt H."/>
        </authorList>
    </citation>
    <scope>NUCLEOTIDE SEQUENCE [LARGE SCALE GENOMIC DNA]</scope>
    <source>
        <strain evidence="5 6">Ellin514</strain>
    </source>
</reference>
<dbReference type="InterPro" id="IPR003598">
    <property type="entry name" value="Ig_sub2"/>
</dbReference>
<dbReference type="InterPro" id="IPR007110">
    <property type="entry name" value="Ig-like_dom"/>
</dbReference>
<evidence type="ECO:0000256" key="2">
    <source>
        <dbReference type="ARBA" id="ARBA00022737"/>
    </source>
</evidence>
<dbReference type="PROSITE" id="PS50835">
    <property type="entry name" value="IG_LIKE"/>
    <property type="match status" value="2"/>
</dbReference>
<comment type="caution">
    <text evidence="5">The sequence shown here is derived from an EMBL/GenBank/DDBJ whole genome shotgun (WGS) entry which is preliminary data.</text>
</comment>
<dbReference type="InterPro" id="IPR013320">
    <property type="entry name" value="ConA-like_dom_sf"/>
</dbReference>
<dbReference type="PANTHER" id="PTHR44170">
    <property type="entry name" value="PROTEIN SIDEKICK"/>
    <property type="match status" value="1"/>
</dbReference>
<evidence type="ECO:0000256" key="3">
    <source>
        <dbReference type="ARBA" id="ARBA00023157"/>
    </source>
</evidence>
<dbReference type="SUPFAM" id="SSF48726">
    <property type="entry name" value="Immunoglobulin"/>
    <property type="match status" value="4"/>
</dbReference>
<dbReference type="EMBL" id="ABOX02000078">
    <property type="protein sequence ID" value="EEF57235.1"/>
    <property type="molecule type" value="Genomic_DNA"/>
</dbReference>
<sequence length="1315" mass="137662">SVVAANLGTAGSTANGVFMGSPTTVYPGSVGALSDGSPAITFSNATTAPFGAKIDVPYAAALNPSTFAIECWAYVPALYRDYQALVSTRNTTGTGTERGYILYARNNGKLEFWTGREAGWNVVSSTNTFPLNTWFHVVGVYDGNSIFVYLNNELVGYQKVVVPYVPNFANPFRIGASESENARGNFFLNGSVDEVAIYGGPLSQASISNHFAAAFSVPPTTVTAPYFVQDPQNATNQTGGSITLGGIAFGGVPIQYQWTKDGVNLGGQTSYTLNLANLSDSDSGIYQLNASNGAGSVASAQAYVQVLPPGGPVLLTDLPGTLTVYAGSSPKLEVKVSGSVPFTFNWLSNGVQVATTTTGSLVLSNIQPSFAGSQYQVQVVNAYGGTNSSVAVLQVAIPDPASSTAAVLAQHPISFWRLGEDYSTTTAFDYWGGNNGQYSIAGQHYTPGALGLDDDGAAQLYGSGSRVIISNGTPYDFSGNSEFTFSIWARPEKLTGFQRVFSNRRYLNNTAPGGYGFGFNNANEIRFTAFAILDVTAPVSLNVGQWYHLAASYLNHSMVIYLNGAPVKTNTLSNIIPGGEPLYLGGSPDGGEEPFTGEIDEAAVFGSALSPTQIKSLYDARNGSKPNIVQAPASVNVFSGNTANFSVQAAGTAPLNYQWKSNNVAMVGQTNTSLVLSNVQLAWSGAQFSVAVNNGAGSTNSAAAILTVIAPSGYTAAVLQDHPVAFWRLDEASGPTVSDWAGGHNGTADAGVGFGVPGAVNGSSDTAATFGGSKIDVPFSADLNQGVFSIEFWARINGGSGTYRSPLTSRDTGGRGYIFYAGTDDHWQFWTGPGGNPWQNITGPAVVEGEWAHIVGTFDGTTKTFYVNGQVVGSAQVPFNLNTARPFRIGAGATEGPGDLYFPGDIDEVAYYNTVLSADRVANHFGLGEYGTTTQPFFTQQPTPQTILAGQNATLSATAGGSPRLIYQWQKDGVNIPGAANPTLTIANAQYADNGSYSLTVANSLGSVTSTAVRLSVMPPPQFANVTNGLVLHLGFDGSYQDTSGRNNNGAAVGSPTFVTGKVGAQALHYSTDTGAGAYNYVNLGVPAELQFGADVNFSVAYWIRLTGTPNNIPVLGNVYGGFNTWGYCFAPTTNGAWSYSLANAFTGIPVIGAAGSISDGNWHHVLHTFDRVGNGITYLDGVSVDTHSIVAAGDVNANGQPTNIGQDSTGAYVPPFSSGAADVDDIGVWNRVLTPYEAQSIYLVGKKYSRSFDTYGPVVMQVAGAAGQMEIIWQAGTLLEANDLAGPWTSVVGAAAPYYRVMPTAAKKFYRVSQ</sequence>
<dbReference type="SUPFAM" id="SSF49899">
    <property type="entry name" value="Concanavalin A-like lectins/glucanases"/>
    <property type="match status" value="4"/>
</dbReference>
<organism evidence="5 6">
    <name type="scientific">Pedosphaera parvula (strain Ellin514)</name>
    <dbReference type="NCBI Taxonomy" id="320771"/>
    <lineage>
        <taxon>Bacteria</taxon>
        <taxon>Pseudomonadati</taxon>
        <taxon>Verrucomicrobiota</taxon>
        <taxon>Pedosphaerae</taxon>
        <taxon>Pedosphaerales</taxon>
        <taxon>Pedosphaeraceae</taxon>
        <taxon>Pedosphaera</taxon>
    </lineage>
</organism>
<evidence type="ECO:0000259" key="4">
    <source>
        <dbReference type="PROSITE" id="PS50835"/>
    </source>
</evidence>
<dbReference type="InterPro" id="IPR013783">
    <property type="entry name" value="Ig-like_fold"/>
</dbReference>
<dbReference type="InterPro" id="IPR003599">
    <property type="entry name" value="Ig_sub"/>
</dbReference>
<evidence type="ECO:0000313" key="6">
    <source>
        <dbReference type="Proteomes" id="UP000003688"/>
    </source>
</evidence>
<evidence type="ECO:0000256" key="1">
    <source>
        <dbReference type="ARBA" id="ARBA00022729"/>
    </source>
</evidence>
<gene>
    <name evidence="5" type="ORF">Cflav_PD0281</name>
</gene>
<dbReference type="SMART" id="SM00408">
    <property type="entry name" value="IGc2"/>
    <property type="match status" value="2"/>
</dbReference>
<dbReference type="Gene3D" id="2.60.120.200">
    <property type="match status" value="4"/>
</dbReference>
<feature type="domain" description="Ig-like" evidence="4">
    <location>
        <begin position="936"/>
        <end position="1016"/>
    </location>
</feature>
<dbReference type="SMART" id="SM00560">
    <property type="entry name" value="LamGL"/>
    <property type="match status" value="3"/>
</dbReference>
<keyword evidence="2" id="KW-0677">Repeat</keyword>
<dbReference type="Pfam" id="PF13385">
    <property type="entry name" value="Laminin_G_3"/>
    <property type="match status" value="4"/>
</dbReference>
<dbReference type="SMART" id="SM00409">
    <property type="entry name" value="IG"/>
    <property type="match status" value="4"/>
</dbReference>
<evidence type="ECO:0000313" key="5">
    <source>
        <dbReference type="EMBL" id="EEF57235.1"/>
    </source>
</evidence>
<dbReference type="InterPro" id="IPR006558">
    <property type="entry name" value="LamG-like"/>
</dbReference>
<dbReference type="PANTHER" id="PTHR44170:SF56">
    <property type="entry name" value="FIBRONECTIN TYPE-III DOMAIN-CONTAINING PROTEIN"/>
    <property type="match status" value="1"/>
</dbReference>
<dbReference type="RefSeq" id="WP_007418718.1">
    <property type="nucleotide sequence ID" value="NZ_ABOX02000078.1"/>
</dbReference>
<dbReference type="Proteomes" id="UP000003688">
    <property type="component" value="Unassembled WGS sequence"/>
</dbReference>
<protein>
    <submittedName>
        <fullName evidence="5">Immunoglobulin I-set domain protein</fullName>
    </submittedName>
</protein>
<dbReference type="Gene3D" id="2.60.40.10">
    <property type="entry name" value="Immunoglobulins"/>
    <property type="match status" value="4"/>
</dbReference>
<feature type="non-terminal residue" evidence="5">
    <location>
        <position position="1"/>
    </location>
</feature>
<keyword evidence="3" id="KW-1015">Disulfide bond</keyword>
<accession>B9XSD5</accession>
<dbReference type="InterPro" id="IPR036179">
    <property type="entry name" value="Ig-like_dom_sf"/>
</dbReference>
<dbReference type="Pfam" id="PF07679">
    <property type="entry name" value="I-set"/>
    <property type="match status" value="2"/>
</dbReference>
<keyword evidence="6" id="KW-1185">Reference proteome</keyword>
<dbReference type="GO" id="GO:0098609">
    <property type="term" value="P:cell-cell adhesion"/>
    <property type="evidence" value="ECO:0007669"/>
    <property type="project" value="TreeGrafter"/>
</dbReference>
<dbReference type="InterPro" id="IPR013098">
    <property type="entry name" value="Ig_I-set"/>
</dbReference>
<feature type="domain" description="Ig-like" evidence="4">
    <location>
        <begin position="225"/>
        <end position="305"/>
    </location>
</feature>
<proteinExistence type="predicted"/>